<comment type="similarity">
    <text evidence="1 3">Belongs to the plant dehydrin family.</text>
</comment>
<feature type="compositionally biased region" description="Basic and acidic residues" evidence="4">
    <location>
        <begin position="71"/>
        <end position="103"/>
    </location>
</feature>
<name>A0A811RP31_9POAL</name>
<proteinExistence type="inferred from homology"/>
<dbReference type="GO" id="GO:0005829">
    <property type="term" value="C:cytosol"/>
    <property type="evidence" value="ECO:0007669"/>
    <property type="project" value="TreeGrafter"/>
</dbReference>
<feature type="region of interest" description="Disordered" evidence="4">
    <location>
        <begin position="1"/>
        <end position="146"/>
    </location>
</feature>
<sequence>MEYGQQGQHGHGTTGRVDQYGNPVGGVEHGTTGTGGMGYGTGTGTGGAGMGGGQFQPAREEHKTGSMLPGGHKDMDDGMGGRRKKGILDKIKEKLPGGHKDNQHATATGGAYGQQQGHTGGTYGTEGTGEKKGIMDKIKEKLPGQH</sequence>
<dbReference type="GO" id="GO:0009737">
    <property type="term" value="P:response to abscisic acid"/>
    <property type="evidence" value="ECO:0007669"/>
    <property type="project" value="TreeGrafter"/>
</dbReference>
<evidence type="ECO:0000313" key="6">
    <source>
        <dbReference type="Proteomes" id="UP000604825"/>
    </source>
</evidence>
<keyword evidence="2" id="KW-0346">Stress response</keyword>
<evidence type="ECO:0000256" key="3">
    <source>
        <dbReference type="RuleBase" id="RU003995"/>
    </source>
</evidence>
<evidence type="ECO:0008006" key="7">
    <source>
        <dbReference type="Google" id="ProtNLM"/>
    </source>
</evidence>
<dbReference type="PANTHER" id="PTHR33346:SF37">
    <property type="entry name" value="DEHYDRIN RAB16D"/>
    <property type="match status" value="1"/>
</dbReference>
<comment type="caution">
    <text evidence="5">The sequence shown here is derived from an EMBL/GenBank/DDBJ whole genome shotgun (WGS) entry which is preliminary data.</text>
</comment>
<dbReference type="EMBL" id="CAJGYO010000016">
    <property type="protein sequence ID" value="CAD6272309.1"/>
    <property type="molecule type" value="Genomic_DNA"/>
</dbReference>
<evidence type="ECO:0000256" key="1">
    <source>
        <dbReference type="ARBA" id="ARBA00008403"/>
    </source>
</evidence>
<dbReference type="Proteomes" id="UP000604825">
    <property type="component" value="Unassembled WGS sequence"/>
</dbReference>
<feature type="compositionally biased region" description="Low complexity" evidence="4">
    <location>
        <begin position="104"/>
        <end position="117"/>
    </location>
</feature>
<evidence type="ECO:0000313" key="5">
    <source>
        <dbReference type="EMBL" id="CAD6272309.1"/>
    </source>
</evidence>
<keyword evidence="6" id="KW-1185">Reference proteome</keyword>
<dbReference type="InterPro" id="IPR030513">
    <property type="entry name" value="Dehydrin_CS"/>
</dbReference>
<protein>
    <recommendedName>
        <fullName evidence="7">Dehydrin</fullName>
    </recommendedName>
</protein>
<dbReference type="PANTHER" id="PTHR33346">
    <property type="entry name" value="DEHYDRIN XERO 2-RELATED"/>
    <property type="match status" value="1"/>
</dbReference>
<evidence type="ECO:0000256" key="4">
    <source>
        <dbReference type="SAM" id="MobiDB-lite"/>
    </source>
</evidence>
<feature type="compositionally biased region" description="Gly residues" evidence="4">
    <location>
        <begin position="23"/>
        <end position="54"/>
    </location>
</feature>
<dbReference type="PROSITE" id="PS00823">
    <property type="entry name" value="DEHYDRIN_2"/>
    <property type="match status" value="1"/>
</dbReference>
<gene>
    <name evidence="5" type="ORF">NCGR_LOCUS55584</name>
</gene>
<dbReference type="GO" id="GO:0009631">
    <property type="term" value="P:cold acclimation"/>
    <property type="evidence" value="ECO:0007669"/>
    <property type="project" value="TreeGrafter"/>
</dbReference>
<feature type="compositionally biased region" description="Gly residues" evidence="4">
    <location>
        <begin position="118"/>
        <end position="127"/>
    </location>
</feature>
<accession>A0A811RP31</accession>
<reference evidence="5" key="1">
    <citation type="submission" date="2020-10" db="EMBL/GenBank/DDBJ databases">
        <authorList>
            <person name="Han B."/>
            <person name="Lu T."/>
            <person name="Zhao Q."/>
            <person name="Huang X."/>
            <person name="Zhao Y."/>
        </authorList>
    </citation>
    <scope>NUCLEOTIDE SEQUENCE</scope>
</reference>
<dbReference type="Pfam" id="PF00257">
    <property type="entry name" value="Dehydrin"/>
    <property type="match status" value="1"/>
</dbReference>
<organism evidence="5 6">
    <name type="scientific">Miscanthus lutarioriparius</name>
    <dbReference type="NCBI Taxonomy" id="422564"/>
    <lineage>
        <taxon>Eukaryota</taxon>
        <taxon>Viridiplantae</taxon>
        <taxon>Streptophyta</taxon>
        <taxon>Embryophyta</taxon>
        <taxon>Tracheophyta</taxon>
        <taxon>Spermatophyta</taxon>
        <taxon>Magnoliopsida</taxon>
        <taxon>Liliopsida</taxon>
        <taxon>Poales</taxon>
        <taxon>Poaceae</taxon>
        <taxon>PACMAD clade</taxon>
        <taxon>Panicoideae</taxon>
        <taxon>Andropogonodae</taxon>
        <taxon>Andropogoneae</taxon>
        <taxon>Saccharinae</taxon>
        <taxon>Miscanthus</taxon>
    </lineage>
</organism>
<dbReference type="AlphaFoldDB" id="A0A811RP31"/>
<evidence type="ECO:0000256" key="2">
    <source>
        <dbReference type="ARBA" id="ARBA00023016"/>
    </source>
</evidence>
<feature type="compositionally biased region" description="Basic and acidic residues" evidence="4">
    <location>
        <begin position="128"/>
        <end position="146"/>
    </location>
</feature>
<dbReference type="GO" id="GO:0009414">
    <property type="term" value="P:response to water deprivation"/>
    <property type="evidence" value="ECO:0007669"/>
    <property type="project" value="TreeGrafter"/>
</dbReference>
<dbReference type="InterPro" id="IPR000167">
    <property type="entry name" value="Dehydrin"/>
</dbReference>